<name>A0A832I8L8_UNCEI</name>
<dbReference type="Pfam" id="PF24247">
    <property type="entry name" value="DUF7450"/>
    <property type="match status" value="1"/>
</dbReference>
<comment type="caution">
    <text evidence="3">The sequence shown here is derived from an EMBL/GenBank/DDBJ whole genome shotgun (WGS) entry which is preliminary data.</text>
</comment>
<feature type="domain" description="DUF7450" evidence="2">
    <location>
        <begin position="94"/>
        <end position="223"/>
    </location>
</feature>
<evidence type="ECO:0000259" key="2">
    <source>
        <dbReference type="Pfam" id="PF24247"/>
    </source>
</evidence>
<sequence>MSTVSSLKRLSAGFLFALALVCFAPTALAQTIPPTWDHYWAYHVLPSPPPPPPVILHDQFGMWPHTVGQLLLFQNPVRKEHAGGIFPITRPDLHYTWWQIDPIPSPRPFVEVENQFGRMRLDVFESAFLWNPALKNEHGSPPVANHYKCYTCAGPPLQVPVHLWDQFQQRTVQVLTPRFLCNPAAKQAASGLVYPIVDAEQHYVVYEIDQGTGIFTAVVTDQFVSDWQLAPIGPDRYLAVPSLKHDPTPAHRNSWGRLKSLYR</sequence>
<organism evidence="3">
    <name type="scientific">Eiseniibacteriota bacterium</name>
    <dbReference type="NCBI Taxonomy" id="2212470"/>
    <lineage>
        <taxon>Bacteria</taxon>
        <taxon>Candidatus Eiseniibacteriota</taxon>
    </lineage>
</organism>
<accession>A0A832I8L8</accession>
<gene>
    <name evidence="3" type="ORF">ENR23_03995</name>
</gene>
<protein>
    <recommendedName>
        <fullName evidence="2">DUF7450 domain-containing protein</fullName>
    </recommendedName>
</protein>
<dbReference type="EMBL" id="DSQF01000006">
    <property type="protein sequence ID" value="HGZ42582.1"/>
    <property type="molecule type" value="Genomic_DNA"/>
</dbReference>
<feature type="chain" id="PRO_5032330695" description="DUF7450 domain-containing protein" evidence="1">
    <location>
        <begin position="30"/>
        <end position="263"/>
    </location>
</feature>
<feature type="signal peptide" evidence="1">
    <location>
        <begin position="1"/>
        <end position="29"/>
    </location>
</feature>
<dbReference type="InterPro" id="IPR055873">
    <property type="entry name" value="DUF7450"/>
</dbReference>
<keyword evidence="1" id="KW-0732">Signal</keyword>
<reference evidence="3" key="1">
    <citation type="journal article" date="2020" name="mSystems">
        <title>Genome- and Community-Level Interaction Insights into Carbon Utilization and Element Cycling Functions of Hydrothermarchaeota in Hydrothermal Sediment.</title>
        <authorList>
            <person name="Zhou Z."/>
            <person name="Liu Y."/>
            <person name="Xu W."/>
            <person name="Pan J."/>
            <person name="Luo Z.H."/>
            <person name="Li M."/>
        </authorList>
    </citation>
    <scope>NUCLEOTIDE SEQUENCE [LARGE SCALE GENOMIC DNA]</scope>
    <source>
        <strain evidence="3">SpSt-381</strain>
    </source>
</reference>
<evidence type="ECO:0000313" key="3">
    <source>
        <dbReference type="EMBL" id="HGZ42582.1"/>
    </source>
</evidence>
<proteinExistence type="predicted"/>
<evidence type="ECO:0000256" key="1">
    <source>
        <dbReference type="SAM" id="SignalP"/>
    </source>
</evidence>
<dbReference type="AlphaFoldDB" id="A0A832I8L8"/>